<organism evidence="4 5">
    <name type="scientific">Acrocarpospora pleiomorpha</name>
    <dbReference type="NCBI Taxonomy" id="90975"/>
    <lineage>
        <taxon>Bacteria</taxon>
        <taxon>Bacillati</taxon>
        <taxon>Actinomycetota</taxon>
        <taxon>Actinomycetes</taxon>
        <taxon>Streptosporangiales</taxon>
        <taxon>Streptosporangiaceae</taxon>
        <taxon>Acrocarpospora</taxon>
    </lineage>
</organism>
<dbReference type="InterPro" id="IPR036388">
    <property type="entry name" value="WH-like_DNA-bd_sf"/>
</dbReference>
<dbReference type="EMBL" id="BLAF01000054">
    <property type="protein sequence ID" value="GES24639.1"/>
    <property type="molecule type" value="Genomic_DNA"/>
</dbReference>
<sequence length="290" mass="30830">MGLATQVPAVDRAKVVLDLLAEDPLRAYRAAEVAKLTGMHRASCFSLLGALAEAGMVTRDPEGPRYSLGPLLIRYGSKSAGGHVGFGEARREMFRLADELGYGCMVSGRIGYETVTLDSVGVDESGFPGGRSPIRAPRGTIFLAWSSATDLDVWLEWSGVSSDGEERRAFTRTAAAIRARGYSLGADVELGLSLERMARHLSEEQDAEDLDDAMYQLAGLLRRSGSTAPEGGSPAESVHFITAPVFDRLGTVTVALTLVSGSDPFPVDKVQALADRVVTGAAQVSRILRG</sequence>
<keyword evidence="5" id="KW-1185">Reference proteome</keyword>
<evidence type="ECO:0000256" key="1">
    <source>
        <dbReference type="ARBA" id="ARBA00023015"/>
    </source>
</evidence>
<evidence type="ECO:0000259" key="3">
    <source>
        <dbReference type="PROSITE" id="PS51077"/>
    </source>
</evidence>
<dbReference type="GO" id="GO:0003700">
    <property type="term" value="F:DNA-binding transcription factor activity"/>
    <property type="evidence" value="ECO:0007669"/>
    <property type="project" value="TreeGrafter"/>
</dbReference>
<gene>
    <name evidence="4" type="ORF">Aple_075380</name>
</gene>
<dbReference type="SUPFAM" id="SSF46785">
    <property type="entry name" value="Winged helix' DNA-binding domain"/>
    <property type="match status" value="1"/>
</dbReference>
<evidence type="ECO:0000313" key="5">
    <source>
        <dbReference type="Proteomes" id="UP000377595"/>
    </source>
</evidence>
<reference evidence="4 5" key="1">
    <citation type="submission" date="2019-10" db="EMBL/GenBank/DDBJ databases">
        <title>Whole genome shotgun sequence of Acrocarpospora pleiomorpha NBRC 16267.</title>
        <authorList>
            <person name="Ichikawa N."/>
            <person name="Kimura A."/>
            <person name="Kitahashi Y."/>
            <person name="Komaki H."/>
            <person name="Oguchi A."/>
        </authorList>
    </citation>
    <scope>NUCLEOTIDE SEQUENCE [LARGE SCALE GENOMIC DNA]</scope>
    <source>
        <strain evidence="4 5">NBRC 16267</strain>
    </source>
</reference>
<dbReference type="PANTHER" id="PTHR30136:SF35">
    <property type="entry name" value="HTH-TYPE TRANSCRIPTIONAL REGULATOR RV1719"/>
    <property type="match status" value="1"/>
</dbReference>
<dbReference type="PROSITE" id="PS51077">
    <property type="entry name" value="HTH_ICLR"/>
    <property type="match status" value="1"/>
</dbReference>
<dbReference type="Proteomes" id="UP000377595">
    <property type="component" value="Unassembled WGS sequence"/>
</dbReference>
<keyword evidence="2" id="KW-0804">Transcription</keyword>
<dbReference type="GO" id="GO:0003677">
    <property type="term" value="F:DNA binding"/>
    <property type="evidence" value="ECO:0007669"/>
    <property type="project" value="InterPro"/>
</dbReference>
<dbReference type="SMART" id="SM00346">
    <property type="entry name" value="HTH_ICLR"/>
    <property type="match status" value="1"/>
</dbReference>
<dbReference type="SUPFAM" id="SSF55781">
    <property type="entry name" value="GAF domain-like"/>
    <property type="match status" value="1"/>
</dbReference>
<dbReference type="Pfam" id="PF09339">
    <property type="entry name" value="HTH_IclR"/>
    <property type="match status" value="1"/>
</dbReference>
<feature type="domain" description="HTH iclR-type" evidence="3">
    <location>
        <begin position="7"/>
        <end position="70"/>
    </location>
</feature>
<dbReference type="InterPro" id="IPR036390">
    <property type="entry name" value="WH_DNA-bd_sf"/>
</dbReference>
<name>A0A5M3XX41_9ACTN</name>
<dbReference type="InterPro" id="IPR050707">
    <property type="entry name" value="HTH_MetabolicPath_Reg"/>
</dbReference>
<proteinExistence type="predicted"/>
<dbReference type="Gene3D" id="1.10.10.10">
    <property type="entry name" value="Winged helix-like DNA-binding domain superfamily/Winged helix DNA-binding domain"/>
    <property type="match status" value="1"/>
</dbReference>
<dbReference type="Gene3D" id="3.30.450.40">
    <property type="match status" value="1"/>
</dbReference>
<evidence type="ECO:0000256" key="2">
    <source>
        <dbReference type="ARBA" id="ARBA00023163"/>
    </source>
</evidence>
<dbReference type="GO" id="GO:0045892">
    <property type="term" value="P:negative regulation of DNA-templated transcription"/>
    <property type="evidence" value="ECO:0007669"/>
    <property type="project" value="TreeGrafter"/>
</dbReference>
<evidence type="ECO:0000313" key="4">
    <source>
        <dbReference type="EMBL" id="GES24639.1"/>
    </source>
</evidence>
<accession>A0A5M3XX41</accession>
<dbReference type="InterPro" id="IPR029016">
    <property type="entry name" value="GAF-like_dom_sf"/>
</dbReference>
<dbReference type="InterPro" id="IPR005471">
    <property type="entry name" value="Tscrpt_reg_IclR_N"/>
</dbReference>
<dbReference type="RefSeq" id="WP_155349469.1">
    <property type="nucleotide sequence ID" value="NZ_BAAAHM010000044.1"/>
</dbReference>
<dbReference type="OrthoDB" id="7495200at2"/>
<comment type="caution">
    <text evidence="4">The sequence shown here is derived from an EMBL/GenBank/DDBJ whole genome shotgun (WGS) entry which is preliminary data.</text>
</comment>
<dbReference type="PANTHER" id="PTHR30136">
    <property type="entry name" value="HELIX-TURN-HELIX TRANSCRIPTIONAL REGULATOR, ICLR FAMILY"/>
    <property type="match status" value="1"/>
</dbReference>
<dbReference type="AlphaFoldDB" id="A0A5M3XX41"/>
<protein>
    <recommendedName>
        <fullName evidence="3">HTH iclR-type domain-containing protein</fullName>
    </recommendedName>
</protein>
<keyword evidence="1" id="KW-0805">Transcription regulation</keyword>